<dbReference type="Gene3D" id="3.40.50.300">
    <property type="entry name" value="P-loop containing nucleotide triphosphate hydrolases"/>
    <property type="match status" value="1"/>
</dbReference>
<evidence type="ECO:0000256" key="2">
    <source>
        <dbReference type="ARBA" id="ARBA00022448"/>
    </source>
</evidence>
<keyword evidence="10" id="KW-1185">Reference proteome</keyword>
<dbReference type="SUPFAM" id="SSF53474">
    <property type="entry name" value="alpha/beta-Hydrolases"/>
    <property type="match status" value="1"/>
</dbReference>
<dbReference type="Proteomes" id="UP000656804">
    <property type="component" value="Unassembled WGS sequence"/>
</dbReference>
<keyword evidence="4 9" id="KW-0378">Hydrolase</keyword>
<evidence type="ECO:0000259" key="8">
    <source>
        <dbReference type="PROSITE" id="PS50893"/>
    </source>
</evidence>
<keyword evidence="6" id="KW-1133">Transmembrane helix</keyword>
<dbReference type="InterPro" id="IPR013736">
    <property type="entry name" value="Xaa-Pro_dipept_C"/>
</dbReference>
<dbReference type="GO" id="GO:0005524">
    <property type="term" value="F:ATP binding"/>
    <property type="evidence" value="ECO:0007669"/>
    <property type="project" value="UniProtKB-KW"/>
</dbReference>
<dbReference type="InterPro" id="IPR027417">
    <property type="entry name" value="P-loop_NTPase"/>
</dbReference>
<sequence>MRAARAFAAWVAAGLVAGALVVPAGSARADDPGSVHEQDLQVLVGPEVDGTTVSLDTSVFAPADDAGRHAAIVLAHGFGGSKDDLTDQARELAGDGYVVLTYTARGFGDSGGLIHLDSPDYEVADASRMIDLLAQRDDVEMDAPGDPVVGIAGASYGGALALLTAGLDDRVDAIVPAITWNDLGQALFPDGVFKQWWASLFTQGALAAAARDGGSSKQERSPDGLEDLLCGRFAPDVCRLFQRATRTGRADAAARRYLRASSPASVVDDITAPTLLVQGEQDSLFGLDQADRTARALADAGVPVAVRWIDGGHDGGAGLTGQSAGTGAEDWFDHYLRGGPDPGTAFRLALPAPALGATDPDEVQAPDYFERDLTGLRLGGRDQPVLAPAGGEPAAITSIPGTGPLLGQAVTASGQGLALAALPGQSATFDSEPVRSPMTVAGAPTVQLSITSSTTDAVLFASAWIVDADGRASLPRQLVAPMRLSGIVPGAAQRVEVTLPASAYRLEPGQRMRVVVSATDLGFAVPDDARVYRVGLADSTLTLPTVRTVPVGGGPSVPVPLLVALGLAVLLALVAGLVGRRRARSGTVPVGNAAVLEVDGLVKEYRNGFRAVDGVSWRAERGQVLGLLGPNGAGKTTTMRMLVGLIRSDSGEVRVLGQRVTPGAPVLREVGCLIEGPGHLPHLTGRANLAAYWAATGRPVAEAGLEEALQIADLGAAADRPVRSYSHGMRQRLGIAQAMLGLPELLLLDEPTNGLDPTQIRGLRSVLQRYADAGRTVVVSSHLLGEVEQTCTHVVVMHRGRVVLTGAVDELVAGDGEARRHLEEIFMGLVGDDPTAQVTR</sequence>
<dbReference type="InterPro" id="IPR000383">
    <property type="entry name" value="Xaa-Pro-like_dom"/>
</dbReference>
<dbReference type="SUPFAM" id="SSF52540">
    <property type="entry name" value="P-loop containing nucleoside triphosphate hydrolases"/>
    <property type="match status" value="1"/>
</dbReference>
<dbReference type="GO" id="GO:0016887">
    <property type="term" value="F:ATP hydrolysis activity"/>
    <property type="evidence" value="ECO:0007669"/>
    <property type="project" value="InterPro"/>
</dbReference>
<feature type="transmembrane region" description="Helical" evidence="6">
    <location>
        <begin position="557"/>
        <end position="578"/>
    </location>
</feature>
<dbReference type="GO" id="GO:0008239">
    <property type="term" value="F:dipeptidyl-peptidase activity"/>
    <property type="evidence" value="ECO:0007669"/>
    <property type="project" value="InterPro"/>
</dbReference>
<gene>
    <name evidence="9" type="ORF">ISG29_19085</name>
</gene>
<evidence type="ECO:0000313" key="10">
    <source>
        <dbReference type="Proteomes" id="UP000656804"/>
    </source>
</evidence>
<comment type="similarity">
    <text evidence="1">Belongs to the ABC transporter superfamily.</text>
</comment>
<keyword evidence="6" id="KW-0812">Transmembrane</keyword>
<proteinExistence type="inferred from homology"/>
<organism evidence="9 10">
    <name type="scientific">Nocardioides acrostichi</name>
    <dbReference type="NCBI Taxonomy" id="2784339"/>
    <lineage>
        <taxon>Bacteria</taxon>
        <taxon>Bacillati</taxon>
        <taxon>Actinomycetota</taxon>
        <taxon>Actinomycetes</taxon>
        <taxon>Propionibacteriales</taxon>
        <taxon>Nocardioidaceae</taxon>
        <taxon>Nocardioides</taxon>
    </lineage>
</organism>
<dbReference type="PROSITE" id="PS50893">
    <property type="entry name" value="ABC_TRANSPORTER_2"/>
    <property type="match status" value="1"/>
</dbReference>
<feature type="signal peptide" evidence="7">
    <location>
        <begin position="1"/>
        <end position="29"/>
    </location>
</feature>
<reference evidence="9" key="1">
    <citation type="submission" date="2020-11" db="EMBL/GenBank/DDBJ databases">
        <title>Nocardioides sp. CBS4Y-1, whole genome shotgun sequence.</title>
        <authorList>
            <person name="Tuo L."/>
        </authorList>
    </citation>
    <scope>NUCLEOTIDE SEQUENCE</scope>
    <source>
        <strain evidence="9">CBS4Y-1</strain>
    </source>
</reference>
<keyword evidence="5" id="KW-0067">ATP-binding</keyword>
<dbReference type="EMBL" id="JADIVZ010000015">
    <property type="protein sequence ID" value="MBF4163785.1"/>
    <property type="molecule type" value="Genomic_DNA"/>
</dbReference>
<feature type="domain" description="ABC transporter" evidence="8">
    <location>
        <begin position="596"/>
        <end position="824"/>
    </location>
</feature>
<protein>
    <submittedName>
        <fullName evidence="9">Alpha/beta fold hydrolase</fullName>
    </submittedName>
</protein>
<evidence type="ECO:0000256" key="6">
    <source>
        <dbReference type="SAM" id="Phobius"/>
    </source>
</evidence>
<evidence type="ECO:0000313" key="9">
    <source>
        <dbReference type="EMBL" id="MBF4163785.1"/>
    </source>
</evidence>
<dbReference type="SMART" id="SM00939">
    <property type="entry name" value="PepX_C"/>
    <property type="match status" value="1"/>
</dbReference>
<feature type="chain" id="PRO_5036850771" evidence="7">
    <location>
        <begin position="30"/>
        <end position="840"/>
    </location>
</feature>
<evidence type="ECO:0000256" key="7">
    <source>
        <dbReference type="SAM" id="SignalP"/>
    </source>
</evidence>
<keyword evidence="6" id="KW-0472">Membrane</keyword>
<evidence type="ECO:0000256" key="3">
    <source>
        <dbReference type="ARBA" id="ARBA00022741"/>
    </source>
</evidence>
<dbReference type="Pfam" id="PF00005">
    <property type="entry name" value="ABC_tran"/>
    <property type="match status" value="1"/>
</dbReference>
<dbReference type="Gene3D" id="2.60.120.260">
    <property type="entry name" value="Galactose-binding domain-like"/>
    <property type="match status" value="1"/>
</dbReference>
<dbReference type="SMART" id="SM00382">
    <property type="entry name" value="AAA"/>
    <property type="match status" value="1"/>
</dbReference>
<dbReference type="RefSeq" id="WP_194505049.1">
    <property type="nucleotide sequence ID" value="NZ_JADIVZ010000015.1"/>
</dbReference>
<dbReference type="InterPro" id="IPR008979">
    <property type="entry name" value="Galactose-bd-like_sf"/>
</dbReference>
<dbReference type="InterPro" id="IPR003439">
    <property type="entry name" value="ABC_transporter-like_ATP-bd"/>
</dbReference>
<dbReference type="Pfam" id="PF08530">
    <property type="entry name" value="PepX_C"/>
    <property type="match status" value="1"/>
</dbReference>
<dbReference type="PANTHER" id="PTHR43335">
    <property type="entry name" value="ABC TRANSPORTER, ATP-BINDING PROTEIN"/>
    <property type="match status" value="1"/>
</dbReference>
<evidence type="ECO:0000256" key="4">
    <source>
        <dbReference type="ARBA" id="ARBA00022801"/>
    </source>
</evidence>
<dbReference type="Pfam" id="PF02129">
    <property type="entry name" value="Peptidase_S15"/>
    <property type="match status" value="1"/>
</dbReference>
<keyword evidence="7" id="KW-0732">Signal</keyword>
<dbReference type="InterPro" id="IPR003593">
    <property type="entry name" value="AAA+_ATPase"/>
</dbReference>
<dbReference type="SUPFAM" id="SSF49785">
    <property type="entry name" value="Galactose-binding domain-like"/>
    <property type="match status" value="1"/>
</dbReference>
<accession>A0A930V4V3</accession>
<dbReference type="PROSITE" id="PS00211">
    <property type="entry name" value="ABC_TRANSPORTER_1"/>
    <property type="match status" value="1"/>
</dbReference>
<keyword evidence="3" id="KW-0547">Nucleotide-binding</keyword>
<name>A0A930V4V3_9ACTN</name>
<dbReference type="PANTHER" id="PTHR43335:SF4">
    <property type="entry name" value="ABC TRANSPORTER, ATP-BINDING PROTEIN"/>
    <property type="match status" value="1"/>
</dbReference>
<keyword evidence="2" id="KW-0813">Transport</keyword>
<dbReference type="InterPro" id="IPR017871">
    <property type="entry name" value="ABC_transporter-like_CS"/>
</dbReference>
<comment type="caution">
    <text evidence="9">The sequence shown here is derived from an EMBL/GenBank/DDBJ whole genome shotgun (WGS) entry which is preliminary data.</text>
</comment>
<evidence type="ECO:0000256" key="1">
    <source>
        <dbReference type="ARBA" id="ARBA00005417"/>
    </source>
</evidence>
<dbReference type="InterPro" id="IPR029058">
    <property type="entry name" value="AB_hydrolase_fold"/>
</dbReference>
<dbReference type="AlphaFoldDB" id="A0A930V4V3"/>
<dbReference type="Gene3D" id="3.40.50.1820">
    <property type="entry name" value="alpha/beta hydrolase"/>
    <property type="match status" value="1"/>
</dbReference>
<evidence type="ECO:0000256" key="5">
    <source>
        <dbReference type="ARBA" id="ARBA00022840"/>
    </source>
</evidence>